<name>A0A699U3R1_TANCI</name>
<gene>
    <name evidence="1" type="ORF">Tci_889431</name>
</gene>
<protein>
    <submittedName>
        <fullName evidence="1">Uncharacterized protein</fullName>
    </submittedName>
</protein>
<evidence type="ECO:0000313" key="1">
    <source>
        <dbReference type="EMBL" id="GFD17462.1"/>
    </source>
</evidence>
<accession>A0A699U3R1</accession>
<sequence>MVVTRKVDVNLSSDQFRLCNSNEWRFINGGPLGIRGYGSDGDMVIYDGLKGCLDHWILRSIPILPPLQ</sequence>
<dbReference type="EMBL" id="BKCJ011300425">
    <property type="protein sequence ID" value="GFD17462.1"/>
    <property type="molecule type" value="Genomic_DNA"/>
</dbReference>
<organism evidence="1">
    <name type="scientific">Tanacetum cinerariifolium</name>
    <name type="common">Dalmatian daisy</name>
    <name type="synonym">Chrysanthemum cinerariifolium</name>
    <dbReference type="NCBI Taxonomy" id="118510"/>
    <lineage>
        <taxon>Eukaryota</taxon>
        <taxon>Viridiplantae</taxon>
        <taxon>Streptophyta</taxon>
        <taxon>Embryophyta</taxon>
        <taxon>Tracheophyta</taxon>
        <taxon>Spermatophyta</taxon>
        <taxon>Magnoliopsida</taxon>
        <taxon>eudicotyledons</taxon>
        <taxon>Gunneridae</taxon>
        <taxon>Pentapetalae</taxon>
        <taxon>asterids</taxon>
        <taxon>campanulids</taxon>
        <taxon>Asterales</taxon>
        <taxon>Asteraceae</taxon>
        <taxon>Asteroideae</taxon>
        <taxon>Anthemideae</taxon>
        <taxon>Anthemidinae</taxon>
        <taxon>Tanacetum</taxon>
    </lineage>
</organism>
<comment type="caution">
    <text evidence="1">The sequence shown here is derived from an EMBL/GenBank/DDBJ whole genome shotgun (WGS) entry which is preliminary data.</text>
</comment>
<dbReference type="AlphaFoldDB" id="A0A699U3R1"/>
<reference evidence="1" key="1">
    <citation type="journal article" date="2019" name="Sci. Rep.">
        <title>Draft genome of Tanacetum cinerariifolium, the natural source of mosquito coil.</title>
        <authorList>
            <person name="Yamashiro T."/>
            <person name="Shiraishi A."/>
            <person name="Satake H."/>
            <person name="Nakayama K."/>
        </authorList>
    </citation>
    <scope>NUCLEOTIDE SEQUENCE</scope>
</reference>
<proteinExistence type="predicted"/>